<organism evidence="1 2">
    <name type="scientific">Pistacia atlantica</name>
    <dbReference type="NCBI Taxonomy" id="434234"/>
    <lineage>
        <taxon>Eukaryota</taxon>
        <taxon>Viridiplantae</taxon>
        <taxon>Streptophyta</taxon>
        <taxon>Embryophyta</taxon>
        <taxon>Tracheophyta</taxon>
        <taxon>Spermatophyta</taxon>
        <taxon>Magnoliopsida</taxon>
        <taxon>eudicotyledons</taxon>
        <taxon>Gunneridae</taxon>
        <taxon>Pentapetalae</taxon>
        <taxon>rosids</taxon>
        <taxon>malvids</taxon>
        <taxon>Sapindales</taxon>
        <taxon>Anacardiaceae</taxon>
        <taxon>Pistacia</taxon>
    </lineage>
</organism>
<gene>
    <name evidence="1" type="ORF">Patl1_19262</name>
</gene>
<comment type="caution">
    <text evidence="1">The sequence shown here is derived from an EMBL/GenBank/DDBJ whole genome shotgun (WGS) entry which is preliminary data.</text>
</comment>
<sequence>MVAQVLSHFAIAFCIAFVLVSTASLALELNVIDKCWRWNPDWTNNRQQLATCSVGFAGKMTDNIGKDTIYYTVTNSSDDPLNPKPGTLRYGATVISQKVWITFQRHMNIQLKKPLVISSFTTIDARGSRIHISGIGCLLINKVSNVIIHGLYIHHCRSGESGSVMGPNSKIMNFGGIDGDGITVARASKVWIDHNTLYACQDGLIDVTRGSTDVTISNNWFKNQDKVMLLGHTDEYSSDKNMKVTIVFNHFGPNCSQRMPRVRYGFAHVANNLYQEWTSYAIGGSMNPQIMSEANLFIAQKSGKKEVIWKLGSSSKIYSVRDVFKNGASFKATGSGSIQPNYNDQQRFPVANAKSVQALTNFAGVLVCSWSSIC</sequence>
<dbReference type="Proteomes" id="UP001164250">
    <property type="component" value="Chromosome 2"/>
</dbReference>
<keyword evidence="2" id="KW-1185">Reference proteome</keyword>
<evidence type="ECO:0000313" key="2">
    <source>
        <dbReference type="Proteomes" id="UP001164250"/>
    </source>
</evidence>
<dbReference type="EMBL" id="CM047898">
    <property type="protein sequence ID" value="KAJ0105625.1"/>
    <property type="molecule type" value="Genomic_DNA"/>
</dbReference>
<reference evidence="2" key="1">
    <citation type="journal article" date="2023" name="G3 (Bethesda)">
        <title>Genome assembly and association tests identify interacting loci associated with vigor, precocity, and sex in interspecific pistachio rootstocks.</title>
        <authorList>
            <person name="Palmer W."/>
            <person name="Jacygrad E."/>
            <person name="Sagayaradj S."/>
            <person name="Cavanaugh K."/>
            <person name="Han R."/>
            <person name="Bertier L."/>
            <person name="Beede B."/>
            <person name="Kafkas S."/>
            <person name="Golino D."/>
            <person name="Preece J."/>
            <person name="Michelmore R."/>
        </authorList>
    </citation>
    <scope>NUCLEOTIDE SEQUENCE [LARGE SCALE GENOMIC DNA]</scope>
</reference>
<evidence type="ECO:0000313" key="1">
    <source>
        <dbReference type="EMBL" id="KAJ0105625.1"/>
    </source>
</evidence>
<protein>
    <submittedName>
        <fullName evidence="1">Uncharacterized protein</fullName>
    </submittedName>
</protein>
<name>A0ACC1C0F2_9ROSI</name>
<proteinExistence type="predicted"/>
<accession>A0ACC1C0F2</accession>